<evidence type="ECO:0000256" key="2">
    <source>
        <dbReference type="ARBA" id="ARBA00022840"/>
    </source>
</evidence>
<dbReference type="PANTHER" id="PTHR32071:SF81">
    <property type="entry name" value="PROPIONATE CATABOLISM OPERON REGULATORY PROTEIN"/>
    <property type="match status" value="1"/>
</dbReference>
<dbReference type="AlphaFoldDB" id="A0A6I6JL58"/>
<feature type="region of interest" description="Disordered" evidence="5">
    <location>
        <begin position="396"/>
        <end position="418"/>
    </location>
</feature>
<keyword evidence="9" id="KW-1185">Reference proteome</keyword>
<dbReference type="Gene3D" id="3.40.50.300">
    <property type="entry name" value="P-loop containing nucleotide triphosphate hydrolases"/>
    <property type="match status" value="1"/>
</dbReference>
<dbReference type="Gene3D" id="1.10.10.60">
    <property type="entry name" value="Homeodomain-like"/>
    <property type="match status" value="1"/>
</dbReference>
<dbReference type="SMART" id="SM00382">
    <property type="entry name" value="AAA"/>
    <property type="match status" value="1"/>
</dbReference>
<dbReference type="InterPro" id="IPR002078">
    <property type="entry name" value="Sigma_54_int"/>
</dbReference>
<dbReference type="PROSITE" id="PS00675">
    <property type="entry name" value="SIGMA54_INTERACT_1"/>
    <property type="match status" value="1"/>
</dbReference>
<evidence type="ECO:0000256" key="4">
    <source>
        <dbReference type="ARBA" id="ARBA00023163"/>
    </source>
</evidence>
<dbReference type="GO" id="GO:0006355">
    <property type="term" value="P:regulation of DNA-templated transcription"/>
    <property type="evidence" value="ECO:0007669"/>
    <property type="project" value="InterPro"/>
</dbReference>
<dbReference type="SUPFAM" id="SSF55785">
    <property type="entry name" value="PYP-like sensor domain (PAS domain)"/>
    <property type="match status" value="1"/>
</dbReference>
<dbReference type="Pfam" id="PF25601">
    <property type="entry name" value="AAA_lid_14"/>
    <property type="match status" value="1"/>
</dbReference>
<accession>A0A6I6JL58</accession>
<organism evidence="8 9">
    <name type="scientific">Pseudodesulfovibrio cashew</name>
    <dbReference type="NCBI Taxonomy" id="2678688"/>
    <lineage>
        <taxon>Bacteria</taxon>
        <taxon>Pseudomonadati</taxon>
        <taxon>Thermodesulfobacteriota</taxon>
        <taxon>Desulfovibrionia</taxon>
        <taxon>Desulfovibrionales</taxon>
        <taxon>Desulfovibrionaceae</taxon>
    </lineage>
</organism>
<dbReference type="PRINTS" id="PR01590">
    <property type="entry name" value="HTHFIS"/>
</dbReference>
<evidence type="ECO:0000313" key="8">
    <source>
        <dbReference type="EMBL" id="QGY41740.1"/>
    </source>
</evidence>
<keyword evidence="3" id="KW-0805">Transcription regulation</keyword>
<feature type="domain" description="Sigma-54 factor interaction" evidence="6">
    <location>
        <begin position="145"/>
        <end position="374"/>
    </location>
</feature>
<proteinExistence type="predicted"/>
<dbReference type="InterPro" id="IPR013656">
    <property type="entry name" value="PAS_4"/>
</dbReference>
<dbReference type="PANTHER" id="PTHR32071">
    <property type="entry name" value="TRANSCRIPTIONAL REGULATORY PROTEIN"/>
    <property type="match status" value="1"/>
</dbReference>
<gene>
    <name evidence="8" type="ORF">GM415_16955</name>
</gene>
<dbReference type="InterPro" id="IPR003593">
    <property type="entry name" value="AAA+_ATPase"/>
</dbReference>
<dbReference type="FunFam" id="3.40.50.300:FF:000006">
    <property type="entry name" value="DNA-binding transcriptional regulator NtrC"/>
    <property type="match status" value="1"/>
</dbReference>
<dbReference type="InterPro" id="IPR025662">
    <property type="entry name" value="Sigma_54_int_dom_ATP-bd_1"/>
</dbReference>
<dbReference type="NCBIfam" id="TIGR00229">
    <property type="entry name" value="sensory_box"/>
    <property type="match status" value="1"/>
</dbReference>
<evidence type="ECO:0000256" key="5">
    <source>
        <dbReference type="SAM" id="MobiDB-lite"/>
    </source>
</evidence>
<dbReference type="PROSITE" id="PS00688">
    <property type="entry name" value="SIGMA54_INTERACT_3"/>
    <property type="match status" value="1"/>
</dbReference>
<dbReference type="Gene3D" id="3.30.450.20">
    <property type="entry name" value="PAS domain"/>
    <property type="match status" value="1"/>
</dbReference>
<dbReference type="InterPro" id="IPR000014">
    <property type="entry name" value="PAS"/>
</dbReference>
<dbReference type="SUPFAM" id="SSF52540">
    <property type="entry name" value="P-loop containing nucleoside triphosphate hydrolases"/>
    <property type="match status" value="1"/>
</dbReference>
<dbReference type="GO" id="GO:0005524">
    <property type="term" value="F:ATP binding"/>
    <property type="evidence" value="ECO:0007669"/>
    <property type="project" value="UniProtKB-KW"/>
</dbReference>
<evidence type="ECO:0000256" key="3">
    <source>
        <dbReference type="ARBA" id="ARBA00023015"/>
    </source>
</evidence>
<dbReference type="InterPro" id="IPR027417">
    <property type="entry name" value="P-loop_NTPase"/>
</dbReference>
<dbReference type="Pfam" id="PF02954">
    <property type="entry name" value="HTH_8"/>
    <property type="match status" value="1"/>
</dbReference>
<feature type="domain" description="PAS" evidence="7">
    <location>
        <begin position="15"/>
        <end position="58"/>
    </location>
</feature>
<keyword evidence="1" id="KW-0547">Nucleotide-binding</keyword>
<keyword evidence="4" id="KW-0804">Transcription</keyword>
<dbReference type="CDD" id="cd00009">
    <property type="entry name" value="AAA"/>
    <property type="match status" value="1"/>
</dbReference>
<evidence type="ECO:0000259" key="7">
    <source>
        <dbReference type="PROSITE" id="PS50112"/>
    </source>
</evidence>
<dbReference type="InterPro" id="IPR025944">
    <property type="entry name" value="Sigma_54_int_dom_CS"/>
</dbReference>
<dbReference type="Gene3D" id="1.10.8.60">
    <property type="match status" value="1"/>
</dbReference>
<dbReference type="PROSITE" id="PS50045">
    <property type="entry name" value="SIGMA54_INTERACT_4"/>
    <property type="match status" value="1"/>
</dbReference>
<dbReference type="GO" id="GO:0043565">
    <property type="term" value="F:sequence-specific DNA binding"/>
    <property type="evidence" value="ECO:0007669"/>
    <property type="project" value="InterPro"/>
</dbReference>
<dbReference type="Proteomes" id="UP000428328">
    <property type="component" value="Chromosome"/>
</dbReference>
<reference evidence="8 9" key="1">
    <citation type="submission" date="2019-11" db="EMBL/GenBank/DDBJ databases">
        <authorList>
            <person name="Zheng R.K."/>
            <person name="Sun C.M."/>
        </authorList>
    </citation>
    <scope>NUCLEOTIDE SEQUENCE [LARGE SCALE GENOMIC DNA]</scope>
    <source>
        <strain evidence="8 9">SRB007</strain>
    </source>
</reference>
<dbReference type="Pfam" id="PF08448">
    <property type="entry name" value="PAS_4"/>
    <property type="match status" value="1"/>
</dbReference>
<dbReference type="InterPro" id="IPR035965">
    <property type="entry name" value="PAS-like_dom_sf"/>
</dbReference>
<evidence type="ECO:0000313" key="9">
    <source>
        <dbReference type="Proteomes" id="UP000428328"/>
    </source>
</evidence>
<dbReference type="InterPro" id="IPR002197">
    <property type="entry name" value="HTH_Fis"/>
</dbReference>
<dbReference type="KEGG" id="psel:GM415_16955"/>
<dbReference type="PROSITE" id="PS50112">
    <property type="entry name" value="PAS"/>
    <property type="match status" value="1"/>
</dbReference>
<evidence type="ECO:0000259" key="6">
    <source>
        <dbReference type="PROSITE" id="PS50045"/>
    </source>
</evidence>
<dbReference type="EMBL" id="CP046400">
    <property type="protein sequence ID" value="QGY41740.1"/>
    <property type="molecule type" value="Genomic_DNA"/>
</dbReference>
<protein>
    <submittedName>
        <fullName evidence="8">PAS domain-containing protein</fullName>
    </submittedName>
</protein>
<sequence>MPAIDTQLLIDLLSHEEALTLLLDELPAAVALLDADGSVILVNRAYASLTGLERESAMELKCLHALRCDFCVSGCPLMVRDKPMEMCSTNANIISRSREKIFVRLTVSPLKDKEDRVRAVVETLTPLSHHILDETSGSAFGLGELVGRSPQVRKIFSMTPSIAQTDSPVLITGETGTGKDMLAEEIHKESDRNDGPFIKVNCGALPEHLLESEFFGHVKNALPGADHDKPGRLRMAHGGSLFITEIGDLPYSLQTKLLSYMDDHMVHPVGSHKGMRTDVRIMAATQHDLETMVRQKRFRQDLLYRLNVIRLNLPPLRQRGDDIRLLQDHFLKMFRARFGRPVERFSTNAERLLGSYAYPGNVRELRNIIEYAVNFCDGKVIRMRHLPGYMLDGHGLPEGLTAPQPEPPTPVGEDGTRAIPPERWEDVQRKMILDALVKTGGKKQQAAKLLGWGRSTLWRKMKHFGIE</sequence>
<dbReference type="RefSeq" id="WP_158950280.1">
    <property type="nucleotide sequence ID" value="NZ_CP046400.1"/>
</dbReference>
<dbReference type="Pfam" id="PF00158">
    <property type="entry name" value="Sigma54_activat"/>
    <property type="match status" value="1"/>
</dbReference>
<dbReference type="InterPro" id="IPR058031">
    <property type="entry name" value="AAA_lid_NorR"/>
</dbReference>
<name>A0A6I6JL58_9BACT</name>
<evidence type="ECO:0000256" key="1">
    <source>
        <dbReference type="ARBA" id="ARBA00022741"/>
    </source>
</evidence>
<dbReference type="InterPro" id="IPR009057">
    <property type="entry name" value="Homeodomain-like_sf"/>
</dbReference>
<dbReference type="SUPFAM" id="SSF46689">
    <property type="entry name" value="Homeodomain-like"/>
    <property type="match status" value="1"/>
</dbReference>
<keyword evidence="2" id="KW-0067">ATP-binding</keyword>